<organism evidence="5 6">
    <name type="scientific">Fasciola gigantica</name>
    <name type="common">Giant liver fluke</name>
    <dbReference type="NCBI Taxonomy" id="46835"/>
    <lineage>
        <taxon>Eukaryota</taxon>
        <taxon>Metazoa</taxon>
        <taxon>Spiralia</taxon>
        <taxon>Lophotrochozoa</taxon>
        <taxon>Platyhelminthes</taxon>
        <taxon>Trematoda</taxon>
        <taxon>Digenea</taxon>
        <taxon>Plagiorchiida</taxon>
        <taxon>Echinostomata</taxon>
        <taxon>Echinostomatoidea</taxon>
        <taxon>Fasciolidae</taxon>
        <taxon>Fasciola</taxon>
    </lineage>
</organism>
<keyword evidence="5" id="KW-0396">Initiation factor</keyword>
<dbReference type="SUPFAM" id="SSF52156">
    <property type="entry name" value="Initiation factor IF2/eIF5b, domain 3"/>
    <property type="match status" value="1"/>
</dbReference>
<protein>
    <submittedName>
        <fullName evidence="5">Eukaryotic translation initiation factor 5b</fullName>
    </submittedName>
</protein>
<feature type="domain" description="Translation initiation factor IF- 2" evidence="3">
    <location>
        <begin position="126"/>
        <end position="188"/>
    </location>
</feature>
<evidence type="ECO:0000259" key="3">
    <source>
        <dbReference type="Pfam" id="PF11987"/>
    </source>
</evidence>
<evidence type="ECO:0000313" key="6">
    <source>
        <dbReference type="Proteomes" id="UP000316759"/>
    </source>
</evidence>
<dbReference type="InterPro" id="IPR009000">
    <property type="entry name" value="Transl_B-barrel_sf"/>
</dbReference>
<evidence type="ECO:0000313" key="5">
    <source>
        <dbReference type="EMBL" id="TPP60530.1"/>
    </source>
</evidence>
<dbReference type="PANTHER" id="PTHR43381:SF4">
    <property type="entry name" value="EUKARYOTIC TRANSLATION INITIATION FACTOR 5B"/>
    <property type="match status" value="1"/>
</dbReference>
<dbReference type="FunFam" id="2.40.30.10:FF:000026">
    <property type="entry name" value="Eukaryotic translation initiation factor 5B"/>
    <property type="match status" value="1"/>
</dbReference>
<proteinExistence type="predicted"/>
<dbReference type="OrthoDB" id="4928at2759"/>
<dbReference type="EMBL" id="SUNJ01009309">
    <property type="protein sequence ID" value="TPP60530.1"/>
    <property type="molecule type" value="Genomic_DNA"/>
</dbReference>
<keyword evidence="1" id="KW-0547">Nucleotide-binding</keyword>
<evidence type="ECO:0000259" key="4">
    <source>
        <dbReference type="Pfam" id="PF14578"/>
    </source>
</evidence>
<reference evidence="5 6" key="1">
    <citation type="submission" date="2019-04" db="EMBL/GenBank/DDBJ databases">
        <title>Annotation for the trematode Fasciola gigantica.</title>
        <authorList>
            <person name="Choi Y.-J."/>
        </authorList>
    </citation>
    <scope>NUCLEOTIDE SEQUENCE [LARGE SCALE GENOMIC DNA]</scope>
    <source>
        <strain evidence="5">Uganda_cow_1</strain>
    </source>
</reference>
<dbReference type="SUPFAM" id="SSF50447">
    <property type="entry name" value="Translation proteins"/>
    <property type="match status" value="1"/>
</dbReference>
<dbReference type="STRING" id="46835.A0A504YRZ0"/>
<dbReference type="InterPro" id="IPR023115">
    <property type="entry name" value="TIF_IF2_dom3"/>
</dbReference>
<dbReference type="InterPro" id="IPR036925">
    <property type="entry name" value="TIF_IF2_dom3_sf"/>
</dbReference>
<dbReference type="InterPro" id="IPR015760">
    <property type="entry name" value="TIF_IF2"/>
</dbReference>
<evidence type="ECO:0000256" key="2">
    <source>
        <dbReference type="ARBA" id="ARBA00023134"/>
    </source>
</evidence>
<keyword evidence="6" id="KW-1185">Reference proteome</keyword>
<dbReference type="InterPro" id="IPR029459">
    <property type="entry name" value="EFTU-type"/>
</dbReference>
<dbReference type="CDD" id="cd16266">
    <property type="entry name" value="IF2_aeIF5B_IV"/>
    <property type="match status" value="1"/>
</dbReference>
<dbReference type="GO" id="GO:0005739">
    <property type="term" value="C:mitochondrion"/>
    <property type="evidence" value="ECO:0007669"/>
    <property type="project" value="TreeGrafter"/>
</dbReference>
<dbReference type="AlphaFoldDB" id="A0A504YRZ0"/>
<dbReference type="GO" id="GO:0003743">
    <property type="term" value="F:translation initiation factor activity"/>
    <property type="evidence" value="ECO:0007669"/>
    <property type="project" value="UniProtKB-KW"/>
</dbReference>
<dbReference type="Gene3D" id="3.40.50.10050">
    <property type="entry name" value="Translation initiation factor IF- 2, domain 3"/>
    <property type="match status" value="1"/>
</dbReference>
<dbReference type="PANTHER" id="PTHR43381">
    <property type="entry name" value="TRANSLATION INITIATION FACTOR IF-2-RELATED"/>
    <property type="match status" value="1"/>
</dbReference>
<sequence length="339" mass="38505">MAELRVKGSYQHLKEIQGAQGVKLIAKDLEKALAGLPLHVATDLGEELYFKDEVLRGLKAALKAIAVSPLGVYVVASTLGSLESLLVYLKSVDIPVRVPALLKYHILRSAVFYDDSELVPSSEFSSINIGTVHKRDVMKASVMVEREQKWAVILAFDVRVDRDAQRLAAELGVRIFTSDIIYRLQSQMEEYVEDLKRGNRRKHRDLAVYPCKLRILPDMVFNTRAPIVVGVHVEAGVVREGTPLCVPSRENINLGRIFSIEFNHKPVQEARTGQEVCVRIDPMDGETPKLYGRHFDHNDLMVSKISRESIDVMKEYFRSDLTKEDWKLMLELKKLFDIF</sequence>
<dbReference type="Proteomes" id="UP000316759">
    <property type="component" value="Unassembled WGS sequence"/>
</dbReference>
<evidence type="ECO:0000256" key="1">
    <source>
        <dbReference type="ARBA" id="ARBA00022741"/>
    </source>
</evidence>
<name>A0A504YRZ0_FASGI</name>
<dbReference type="Gene3D" id="2.40.30.10">
    <property type="entry name" value="Translation factors"/>
    <property type="match status" value="2"/>
</dbReference>
<dbReference type="Pfam" id="PF14578">
    <property type="entry name" value="GTP_EFTU_D4"/>
    <property type="match status" value="1"/>
</dbReference>
<keyword evidence="2" id="KW-0342">GTP-binding</keyword>
<dbReference type="Pfam" id="PF11987">
    <property type="entry name" value="IF-2"/>
    <property type="match status" value="1"/>
</dbReference>
<accession>A0A504YRZ0</accession>
<dbReference type="GO" id="GO:0005525">
    <property type="term" value="F:GTP binding"/>
    <property type="evidence" value="ECO:0007669"/>
    <property type="project" value="UniProtKB-KW"/>
</dbReference>
<gene>
    <name evidence="5" type="ORF">FGIG_10996</name>
</gene>
<comment type="caution">
    <text evidence="5">The sequence shown here is derived from an EMBL/GenBank/DDBJ whole genome shotgun (WGS) entry which is preliminary data.</text>
</comment>
<keyword evidence="5" id="KW-0648">Protein biosynthesis</keyword>
<feature type="domain" description="Elongation factor Tu-type" evidence="4">
    <location>
        <begin position="210"/>
        <end position="300"/>
    </location>
</feature>